<sequence>MQFSSLIYLTVTAMAAIALAAPPRDPHLFCASIISDISPAMDHMRIEVTRWQPSDNIDGFNKSIQSIEQDIEQRLQKARDACNVGQAKSFISGGPILAEYYSLVQYVEDLMDAVIDKKPAFDSVPKVTPMMKNDVHNMFLKMYYFEQELLAATPDDKKDEFQKHYRRIDHAFTSAYYAYGIYTM</sequence>
<feature type="chain" id="PRO_5001726739" evidence="1">
    <location>
        <begin position="21"/>
        <end position="184"/>
    </location>
</feature>
<reference evidence="2" key="1">
    <citation type="journal article" date="2014" name="Genome Announc.">
        <title>De novo whole-genome sequence and genome annotation of Lichtheimia ramosa.</title>
        <authorList>
            <person name="Linde J."/>
            <person name="Schwartze V."/>
            <person name="Binder U."/>
            <person name="Lass-Florl C."/>
            <person name="Voigt K."/>
            <person name="Horn F."/>
        </authorList>
    </citation>
    <scope>NUCLEOTIDE SEQUENCE</scope>
    <source>
        <strain evidence="2">JMRC FSU:6197</strain>
    </source>
</reference>
<accession>A0A077X368</accession>
<proteinExistence type="predicted"/>
<gene>
    <name evidence="2" type="ORF">LRAMOSA05887</name>
</gene>
<organism evidence="2">
    <name type="scientific">Lichtheimia ramosa</name>
    <dbReference type="NCBI Taxonomy" id="688394"/>
    <lineage>
        <taxon>Eukaryota</taxon>
        <taxon>Fungi</taxon>
        <taxon>Fungi incertae sedis</taxon>
        <taxon>Mucoromycota</taxon>
        <taxon>Mucoromycotina</taxon>
        <taxon>Mucoromycetes</taxon>
        <taxon>Mucorales</taxon>
        <taxon>Lichtheimiaceae</taxon>
        <taxon>Lichtheimia</taxon>
    </lineage>
</organism>
<protein>
    <submittedName>
        <fullName evidence="2">Uncharacterized protein</fullName>
    </submittedName>
</protein>
<dbReference type="AlphaFoldDB" id="A0A077X368"/>
<name>A0A077X368_9FUNG</name>
<dbReference type="EMBL" id="LK023385">
    <property type="protein sequence ID" value="CDS13713.1"/>
    <property type="molecule type" value="Genomic_DNA"/>
</dbReference>
<evidence type="ECO:0000256" key="1">
    <source>
        <dbReference type="SAM" id="SignalP"/>
    </source>
</evidence>
<evidence type="ECO:0000313" key="2">
    <source>
        <dbReference type="EMBL" id="CDS13713.1"/>
    </source>
</evidence>
<dbReference type="OrthoDB" id="3485059at2759"/>
<keyword evidence="1" id="KW-0732">Signal</keyword>
<feature type="signal peptide" evidence="1">
    <location>
        <begin position="1"/>
        <end position="20"/>
    </location>
</feature>